<gene>
    <name evidence="1" type="ORF">JOF53_000571</name>
</gene>
<evidence type="ECO:0000313" key="2">
    <source>
        <dbReference type="Proteomes" id="UP001519363"/>
    </source>
</evidence>
<accession>A0ABS5A665</accession>
<dbReference type="RefSeq" id="WP_143343089.1">
    <property type="nucleotide sequence ID" value="NZ_JAGIOO010000001.1"/>
</dbReference>
<protein>
    <submittedName>
        <fullName evidence="1">Uncharacterized protein</fullName>
    </submittedName>
</protein>
<dbReference type="EMBL" id="JAGIOO010000001">
    <property type="protein sequence ID" value="MBP2471699.1"/>
    <property type="molecule type" value="Genomic_DNA"/>
</dbReference>
<sequence>MSGASATSLAAPPCVGPDGLALVHDVSSVATLRALRSQLSLADGVMRTDVDLATGSLTGSLTVPPVSGYFVVLGFVPNTARMEFEQVGPAVGSLPNGQLDITVNLRVRLRDVRIADEPVDVGASCQTAEPMRVRLFGELPIMPGREYVYRSEFRMPAFQGCGVREDLSPVFTGLVSGPGNELVTRLRLRQ</sequence>
<comment type="caution">
    <text evidence="1">The sequence shown here is derived from an EMBL/GenBank/DDBJ whole genome shotgun (WGS) entry which is preliminary data.</text>
</comment>
<name>A0ABS5A665_9PSEU</name>
<proteinExistence type="predicted"/>
<reference evidence="1 2" key="1">
    <citation type="submission" date="2021-03" db="EMBL/GenBank/DDBJ databases">
        <title>Sequencing the genomes of 1000 actinobacteria strains.</title>
        <authorList>
            <person name="Klenk H.-P."/>
        </authorList>
    </citation>
    <scope>NUCLEOTIDE SEQUENCE [LARGE SCALE GENOMIC DNA]</scope>
    <source>
        <strain evidence="1 2">DSM 44580</strain>
    </source>
</reference>
<dbReference type="Proteomes" id="UP001519363">
    <property type="component" value="Unassembled WGS sequence"/>
</dbReference>
<evidence type="ECO:0000313" key="1">
    <source>
        <dbReference type="EMBL" id="MBP2471699.1"/>
    </source>
</evidence>
<keyword evidence="2" id="KW-1185">Reference proteome</keyword>
<organism evidence="1 2">
    <name type="scientific">Crossiella equi</name>
    <dbReference type="NCBI Taxonomy" id="130796"/>
    <lineage>
        <taxon>Bacteria</taxon>
        <taxon>Bacillati</taxon>
        <taxon>Actinomycetota</taxon>
        <taxon>Actinomycetes</taxon>
        <taxon>Pseudonocardiales</taxon>
        <taxon>Pseudonocardiaceae</taxon>
        <taxon>Crossiella</taxon>
    </lineage>
</organism>